<protein>
    <submittedName>
        <fullName evidence="1">Uncharacterized protein</fullName>
    </submittedName>
</protein>
<gene>
    <name evidence="1" type="ORF">JFY56_05670</name>
</gene>
<accession>A0ABS3TM07</accession>
<organism evidence="1 2">
    <name type="scientific">Pseudomonas schmalbachii</name>
    <dbReference type="NCBI Taxonomy" id="2816993"/>
    <lineage>
        <taxon>Bacteria</taxon>
        <taxon>Pseudomonadati</taxon>
        <taxon>Pseudomonadota</taxon>
        <taxon>Gammaproteobacteria</taxon>
        <taxon>Pseudomonadales</taxon>
        <taxon>Pseudomonadaceae</taxon>
        <taxon>Pseudomonas</taxon>
    </lineage>
</organism>
<keyword evidence="2" id="KW-1185">Reference proteome</keyword>
<comment type="caution">
    <text evidence="1">The sequence shown here is derived from an EMBL/GenBank/DDBJ whole genome shotgun (WGS) entry which is preliminary data.</text>
</comment>
<name>A0ABS3TM07_9PSED</name>
<reference evidence="1 2" key="1">
    <citation type="submission" date="2020-12" db="EMBL/GenBank/DDBJ databases">
        <title>Pseudomonas schmalbachii sp. nov. isolated from millipede gut.</title>
        <authorList>
            <person name="Shelomi M."/>
        </authorList>
    </citation>
    <scope>NUCLEOTIDE SEQUENCE [LARGE SCALE GENOMIC DNA]</scope>
    <source>
        <strain evidence="1 2">Milli4</strain>
    </source>
</reference>
<dbReference type="Proteomes" id="UP000669060">
    <property type="component" value="Unassembled WGS sequence"/>
</dbReference>
<dbReference type="EMBL" id="JAELYA010000002">
    <property type="protein sequence ID" value="MBO3274702.1"/>
    <property type="molecule type" value="Genomic_DNA"/>
</dbReference>
<evidence type="ECO:0000313" key="1">
    <source>
        <dbReference type="EMBL" id="MBO3274702.1"/>
    </source>
</evidence>
<proteinExistence type="predicted"/>
<evidence type="ECO:0000313" key="2">
    <source>
        <dbReference type="Proteomes" id="UP000669060"/>
    </source>
</evidence>
<dbReference type="RefSeq" id="WP_208312559.1">
    <property type="nucleotide sequence ID" value="NZ_JAELYA010000002.1"/>
</dbReference>
<sequence>MIVKVLQITSTRPSRGGQLAIWTQYNKKPQTMVSTRERGRYSYKYVSTTATGEMIFWKANPDYIKATGAKEYR</sequence>